<dbReference type="AlphaFoldDB" id="A0A7Y9KJ98"/>
<comment type="caution">
    <text evidence="1">The sequence shown here is derived from an EMBL/GenBank/DDBJ whole genome shotgun (WGS) entry which is preliminary data.</text>
</comment>
<sequence length="343" mass="36202">MTADAAADVADRYARFADDARGRSALYEEWARGVVRHDAVRAIIARIPADRRQAPLVFAVTRLLGAPEADFAAWAEWLVAHADAVVAECTRRSLQTNEPLRCAALLPALSLVDGPIALIEVGASAGLCLYPDHYSYRYRGPGGVTALDPADGPSTVVLSSDLTADDDRMPPLRLPEIVWRAGVDLDPLGAGDPDDRRFLTTLVWPGEEGRIERIEAALDIVAADPPLLVRADATAEGVIASLAAPAPRDATLVVTTPGVLPHIPRAGRVRLARAIDALGARWITIDPPALHADLAAIVRPGGSPIDPGVWDAFVLALDGVPLASVDPLGASVAWRPVAGRSST</sequence>
<dbReference type="RefSeq" id="WP_179489012.1">
    <property type="nucleotide sequence ID" value="NZ_JACCBV010000001.1"/>
</dbReference>
<dbReference type="EMBL" id="JACCBV010000001">
    <property type="protein sequence ID" value="NYE19570.1"/>
    <property type="molecule type" value="Genomic_DNA"/>
</dbReference>
<evidence type="ECO:0008006" key="3">
    <source>
        <dbReference type="Google" id="ProtNLM"/>
    </source>
</evidence>
<dbReference type="InterPro" id="IPR011200">
    <property type="entry name" value="UCP012608"/>
</dbReference>
<reference evidence="1 2" key="1">
    <citation type="submission" date="2020-07" db="EMBL/GenBank/DDBJ databases">
        <title>Sequencing the genomes of 1000 actinobacteria strains.</title>
        <authorList>
            <person name="Klenk H.-P."/>
        </authorList>
    </citation>
    <scope>NUCLEOTIDE SEQUENCE [LARGE SCALE GENOMIC DNA]</scope>
    <source>
        <strain evidence="1 2">DSM 24662</strain>
    </source>
</reference>
<gene>
    <name evidence="1" type="ORF">BJ991_001598</name>
</gene>
<accession>A0A7Y9KJ98</accession>
<dbReference type="Proteomes" id="UP000576969">
    <property type="component" value="Unassembled WGS sequence"/>
</dbReference>
<evidence type="ECO:0000313" key="1">
    <source>
        <dbReference type="EMBL" id="NYE19570.1"/>
    </source>
</evidence>
<organism evidence="1 2">
    <name type="scientific">Microbacterium immunditiarum</name>
    <dbReference type="NCBI Taxonomy" id="337480"/>
    <lineage>
        <taxon>Bacteria</taxon>
        <taxon>Bacillati</taxon>
        <taxon>Actinomycetota</taxon>
        <taxon>Actinomycetes</taxon>
        <taxon>Micrococcales</taxon>
        <taxon>Microbacteriaceae</taxon>
        <taxon>Microbacterium</taxon>
    </lineage>
</organism>
<evidence type="ECO:0000313" key="2">
    <source>
        <dbReference type="Proteomes" id="UP000576969"/>
    </source>
</evidence>
<protein>
    <recommendedName>
        <fullName evidence="3">DUF2332 domain-containing protein</fullName>
    </recommendedName>
</protein>
<proteinExistence type="predicted"/>
<dbReference type="Pfam" id="PF10094">
    <property type="entry name" value="DUF2332"/>
    <property type="match status" value="1"/>
</dbReference>
<name>A0A7Y9KJ98_9MICO</name>
<keyword evidence="2" id="KW-1185">Reference proteome</keyword>